<dbReference type="InterPro" id="IPR032287">
    <property type="entry name" value="DUF4838"/>
</dbReference>
<dbReference type="Proteomes" id="UP001519292">
    <property type="component" value="Unassembled WGS sequence"/>
</dbReference>
<dbReference type="RefSeq" id="WP_209686328.1">
    <property type="nucleotide sequence ID" value="NZ_JAGGLU010000003.1"/>
</dbReference>
<dbReference type="Pfam" id="PF16126">
    <property type="entry name" value="DUF4838"/>
    <property type="match status" value="1"/>
</dbReference>
<keyword evidence="2" id="KW-1185">Reference proteome</keyword>
<gene>
    <name evidence="1" type="ORF">J2Z60_000756</name>
</gene>
<comment type="caution">
    <text evidence="1">The sequence shown here is derived from an EMBL/GenBank/DDBJ whole genome shotgun (WGS) entry which is preliminary data.</text>
</comment>
<reference evidence="1 2" key="1">
    <citation type="submission" date="2021-03" db="EMBL/GenBank/DDBJ databases">
        <title>Genomic Encyclopedia of Type Strains, Phase IV (KMG-IV): sequencing the most valuable type-strain genomes for metagenomic binning, comparative biology and taxonomic classification.</title>
        <authorList>
            <person name="Goeker M."/>
        </authorList>
    </citation>
    <scope>NUCLEOTIDE SEQUENCE [LARGE SCALE GENOMIC DNA]</scope>
    <source>
        <strain evidence="1 2">DSM 101872</strain>
    </source>
</reference>
<sequence>MIDIKINSKNATVKFAKQELESYLVKINNKALTKLTFPRYTLEVVEQSGNDRVDIISDSEAVVKITANNNVALLIGVYQYLHILGARFLRPGKDNDFLPKLVQADIDRQISYSHTASYKHRGVCIEGADSLENVLEFIDWLPKNGFNSFFIQFDNPYTFLKRWYSHEFNNYWENKDFSTELAKEMSNKVDEAIKVRSLHHHRVGHGWTGRVLGFSSEFGWETGKKISEDKKGLVALVNGKRELINDTPIFTSLDFANPEVNKRMAKIIVDYAKKHSEVDYLHVWLSDANNNICECSECQKTTPSDQYVEFLNYLDEQLTKAELDTKICFLLYHELLYAPEKAKIKHPDRFIMMFAPISRTFEKSYADVDYKNDIPEPPKYKRNNITLPNSLESNLAFLFDWQKMFAGDSFVYDYPLGRAHYGDLGYMEISHVISRDIKYLEQLHLNGYISCQELRAGLPTTFPNYVMGRTLWDKEISYEDLVKEYFSAAFGNEYQDVIHYLDTISNLSSPDYFNGIGNRINKEISKNYHQIYNLANEFLDTVIVHLSKSKGVQHENWKILAYHREVLMQLSKALELISNGNSEKAEDAWKNFIDFIKLHEDDFQFPLDVYRITEVATNYAGFKYRDK</sequence>
<organism evidence="1 2">
    <name type="scientific">Lactobacillus colini</name>
    <dbReference type="NCBI Taxonomy" id="1819254"/>
    <lineage>
        <taxon>Bacteria</taxon>
        <taxon>Bacillati</taxon>
        <taxon>Bacillota</taxon>
        <taxon>Bacilli</taxon>
        <taxon>Lactobacillales</taxon>
        <taxon>Lactobacillaceae</taxon>
        <taxon>Lactobacillus</taxon>
    </lineage>
</organism>
<name>A0ABS4MD24_9LACO</name>
<proteinExistence type="predicted"/>
<dbReference type="EMBL" id="JAGGLU010000003">
    <property type="protein sequence ID" value="MBP2057585.1"/>
    <property type="molecule type" value="Genomic_DNA"/>
</dbReference>
<evidence type="ECO:0000313" key="2">
    <source>
        <dbReference type="Proteomes" id="UP001519292"/>
    </source>
</evidence>
<protein>
    <recommendedName>
        <fullName evidence="3">DUF4838 domain-containing protein</fullName>
    </recommendedName>
</protein>
<accession>A0ABS4MD24</accession>
<evidence type="ECO:0008006" key="3">
    <source>
        <dbReference type="Google" id="ProtNLM"/>
    </source>
</evidence>
<evidence type="ECO:0000313" key="1">
    <source>
        <dbReference type="EMBL" id="MBP2057585.1"/>
    </source>
</evidence>